<feature type="domain" description="Cytochrome c" evidence="5">
    <location>
        <begin position="879"/>
        <end position="1011"/>
    </location>
</feature>
<dbReference type="InterPro" id="IPR009056">
    <property type="entry name" value="Cyt_c-like_dom"/>
</dbReference>
<dbReference type="Gene3D" id="2.120.10.30">
    <property type="entry name" value="TolB, C-terminal domain"/>
    <property type="match status" value="1"/>
</dbReference>
<dbReference type="InParanoid" id="A0A517SM84"/>
<dbReference type="SUPFAM" id="SSF48371">
    <property type="entry name" value="ARM repeat"/>
    <property type="match status" value="1"/>
</dbReference>
<sequence>MLDIFGRVVFVWLLVGLIFDGSSAAADFPPLANSEKSTSSPMNPDEVVKTAKLPPGFRLSVVAAEPAVQNPIAMTTDERGRLWIAENFSWAGSGAGGFNADQRDRIVILEDADGDGRFEKRTVFSDTVHKLTSIEVGNGGVWALCLPNLLFFPDADRNDVPDDEPRVVLDGFQAGSNVGHTPANGLKWGPDGWLYGRHGILATSEIGKPGAKPADRFRINTGVWRYHPKRDVAEAVMHGMTNSWGYDFDQHGEMFVINTVIGHLWHVVAGAHTERMFGTDINPFSYVLIPQVADHVHWDLGEVWNDIRHGVTDRTSQAGGGHAHIGLMIYQGDNWPEEYRNRVYTLNLHGMRINSDHLLRKDAGYTATHGPDLCFLSDPWFRGMELLTGPDGGVFIADWSDTGECHDHDGVHRTSGRIYKLTYGTPQPLAPFDLAGKSNDELIGLLSHRNTWWARQARRLLTERATTAGELRGPDSPLATSLRAHRDRSTDVTSRLRMLETIVTTGGASRDWLIEQLSSGDEHERVAALRSLIDSETGPARTVSPQTLAVLQRLANADDSGLVRLHVASSLQRLPIDQRWDIAESLVEDPRFATDRMLPLMIWYGIEPAVAHTPAKAIGLIARSRMPIVSECIARRLAGDSESSSAGCGSLVELLIDGKCPTAENALHGLALAFKGRKNAASPEGWQRVASMYGSSAQAVVRDDVQSLNVLFGDHRTLDELRQLVTNGRLPAAERNQALRSLLLNPPADYAATLIPLLRDQAMVVEALRGLAHYSAAEIPQQILEASKSFEPAARAEMIQTLACRPAFARELLQAVRDGRIASSEITAIHARQIASFDVESLNRDLTEVWGDIRTPPAEKKARIEAYKSRLTPAAVEKADRSHGRVLFQKTCANCHVLFGAGRLVGPDLTGSNRRNLDYLIDNMVDPSATVGANFRSVVVVLESGRVLNGVISEQNDQTITLLSAQELTTIDRKEIEEMKTSNVSLMPDGLLQNLTETEVRDLVGYLMGGEQAPLPGNP</sequence>
<evidence type="ECO:0000259" key="5">
    <source>
        <dbReference type="PROSITE" id="PS51007"/>
    </source>
</evidence>
<dbReference type="KEGG" id="ccos:Pan44_52960"/>
<dbReference type="SUPFAM" id="SSF50952">
    <property type="entry name" value="Soluble quinoprotein glucose dehydrogenase"/>
    <property type="match status" value="1"/>
</dbReference>
<dbReference type="GO" id="GO:0009055">
    <property type="term" value="F:electron transfer activity"/>
    <property type="evidence" value="ECO:0007669"/>
    <property type="project" value="InterPro"/>
</dbReference>
<dbReference type="PANTHER" id="PTHR33546:SF1">
    <property type="entry name" value="LARGE, MULTIFUNCTIONAL SECRETED PROTEIN"/>
    <property type="match status" value="1"/>
</dbReference>
<organism evidence="6 7">
    <name type="scientific">Caulifigura coniformis</name>
    <dbReference type="NCBI Taxonomy" id="2527983"/>
    <lineage>
        <taxon>Bacteria</taxon>
        <taxon>Pseudomonadati</taxon>
        <taxon>Planctomycetota</taxon>
        <taxon>Planctomycetia</taxon>
        <taxon>Planctomycetales</taxon>
        <taxon>Planctomycetaceae</taxon>
        <taxon>Caulifigura</taxon>
    </lineage>
</organism>
<dbReference type="PANTHER" id="PTHR33546">
    <property type="entry name" value="LARGE, MULTIFUNCTIONAL SECRETED PROTEIN-RELATED"/>
    <property type="match status" value="1"/>
</dbReference>
<reference evidence="6 7" key="1">
    <citation type="submission" date="2019-02" db="EMBL/GenBank/DDBJ databases">
        <title>Deep-cultivation of Planctomycetes and their phenomic and genomic characterization uncovers novel biology.</title>
        <authorList>
            <person name="Wiegand S."/>
            <person name="Jogler M."/>
            <person name="Boedeker C."/>
            <person name="Pinto D."/>
            <person name="Vollmers J."/>
            <person name="Rivas-Marin E."/>
            <person name="Kohn T."/>
            <person name="Peeters S.H."/>
            <person name="Heuer A."/>
            <person name="Rast P."/>
            <person name="Oberbeckmann S."/>
            <person name="Bunk B."/>
            <person name="Jeske O."/>
            <person name="Meyerdierks A."/>
            <person name="Storesund J.E."/>
            <person name="Kallscheuer N."/>
            <person name="Luecker S."/>
            <person name="Lage O.M."/>
            <person name="Pohl T."/>
            <person name="Merkel B.J."/>
            <person name="Hornburger P."/>
            <person name="Mueller R.-W."/>
            <person name="Bruemmer F."/>
            <person name="Labrenz M."/>
            <person name="Spormann A.M."/>
            <person name="Op den Camp H."/>
            <person name="Overmann J."/>
            <person name="Amann R."/>
            <person name="Jetten M.S.M."/>
            <person name="Mascher T."/>
            <person name="Medema M.H."/>
            <person name="Devos D.P."/>
            <person name="Kaster A.-K."/>
            <person name="Ovreas L."/>
            <person name="Rohde M."/>
            <person name="Galperin M.Y."/>
            <person name="Jogler C."/>
        </authorList>
    </citation>
    <scope>NUCLEOTIDE SEQUENCE [LARGE SCALE GENOMIC DNA]</scope>
    <source>
        <strain evidence="6 7">Pan44</strain>
    </source>
</reference>
<dbReference type="InterPro" id="IPR036909">
    <property type="entry name" value="Cyt_c-like_dom_sf"/>
</dbReference>
<dbReference type="Pfam" id="PF23500">
    <property type="entry name" value="DUF7133"/>
    <property type="match status" value="1"/>
</dbReference>
<dbReference type="Proteomes" id="UP000315700">
    <property type="component" value="Chromosome"/>
</dbReference>
<evidence type="ECO:0000256" key="4">
    <source>
        <dbReference type="PROSITE-ProRule" id="PRU00433"/>
    </source>
</evidence>
<gene>
    <name evidence="6" type="ORF">Pan44_52960</name>
</gene>
<dbReference type="OrthoDB" id="225269at2"/>
<keyword evidence="2 4" id="KW-0479">Metal-binding</keyword>
<evidence type="ECO:0000256" key="1">
    <source>
        <dbReference type="ARBA" id="ARBA00022617"/>
    </source>
</evidence>
<keyword evidence="7" id="KW-1185">Reference proteome</keyword>
<dbReference type="InterPro" id="IPR011042">
    <property type="entry name" value="6-blade_b-propeller_TolB-like"/>
</dbReference>
<dbReference type="InterPro" id="IPR011041">
    <property type="entry name" value="Quinoprot_gluc/sorb_DH_b-prop"/>
</dbReference>
<dbReference type="EMBL" id="CP036271">
    <property type="protein sequence ID" value="QDT57228.1"/>
    <property type="molecule type" value="Genomic_DNA"/>
</dbReference>
<accession>A0A517SM84</accession>
<dbReference type="RefSeq" id="WP_145034598.1">
    <property type="nucleotide sequence ID" value="NZ_CP036271.1"/>
</dbReference>
<evidence type="ECO:0000256" key="3">
    <source>
        <dbReference type="ARBA" id="ARBA00023004"/>
    </source>
</evidence>
<name>A0A517SM84_9PLAN</name>
<dbReference type="InterPro" id="IPR013427">
    <property type="entry name" value="Haem-bd_dom_put"/>
</dbReference>
<keyword evidence="3 4" id="KW-0408">Iron</keyword>
<evidence type="ECO:0000313" key="6">
    <source>
        <dbReference type="EMBL" id="QDT57228.1"/>
    </source>
</evidence>
<evidence type="ECO:0000313" key="7">
    <source>
        <dbReference type="Proteomes" id="UP000315700"/>
    </source>
</evidence>
<dbReference type="GO" id="GO:0020037">
    <property type="term" value="F:heme binding"/>
    <property type="evidence" value="ECO:0007669"/>
    <property type="project" value="InterPro"/>
</dbReference>
<dbReference type="GO" id="GO:0046872">
    <property type="term" value="F:metal ion binding"/>
    <property type="evidence" value="ECO:0007669"/>
    <property type="project" value="UniProtKB-KW"/>
</dbReference>
<protein>
    <submittedName>
        <fullName evidence="6">Cytochrome c</fullName>
    </submittedName>
</protein>
<keyword evidence="1 4" id="KW-0349">Heme</keyword>
<dbReference type="AlphaFoldDB" id="A0A517SM84"/>
<dbReference type="PROSITE" id="PS51007">
    <property type="entry name" value="CYTC"/>
    <property type="match status" value="1"/>
</dbReference>
<dbReference type="SUPFAM" id="SSF46626">
    <property type="entry name" value="Cytochrome c"/>
    <property type="match status" value="1"/>
</dbReference>
<proteinExistence type="predicted"/>
<dbReference type="InterPro" id="IPR013428">
    <property type="entry name" value="Membrane-bound_put_N"/>
</dbReference>
<dbReference type="InterPro" id="IPR016024">
    <property type="entry name" value="ARM-type_fold"/>
</dbReference>
<dbReference type="NCBIfam" id="TIGR02604">
    <property type="entry name" value="Piru_Ver_Nterm"/>
    <property type="match status" value="1"/>
</dbReference>
<dbReference type="NCBIfam" id="TIGR02603">
    <property type="entry name" value="CxxCH_TIGR02603"/>
    <property type="match status" value="1"/>
</dbReference>
<dbReference type="Gene3D" id="1.10.760.10">
    <property type="entry name" value="Cytochrome c-like domain"/>
    <property type="match status" value="1"/>
</dbReference>
<evidence type="ECO:0000256" key="2">
    <source>
        <dbReference type="ARBA" id="ARBA00022723"/>
    </source>
</evidence>
<dbReference type="InterPro" id="IPR055557">
    <property type="entry name" value="DUF7133"/>
</dbReference>